<feature type="domain" description="B30.2/SPRY" evidence="1">
    <location>
        <begin position="30"/>
        <end position="215"/>
    </location>
</feature>
<dbReference type="EMBL" id="CAJVCH010289701">
    <property type="protein sequence ID" value="CAG7785123.1"/>
    <property type="molecule type" value="Genomic_DNA"/>
</dbReference>
<dbReference type="InterPro" id="IPR003877">
    <property type="entry name" value="SPRY_dom"/>
</dbReference>
<dbReference type="Proteomes" id="UP000708208">
    <property type="component" value="Unassembled WGS sequence"/>
</dbReference>
<keyword evidence="4" id="KW-1185">Reference proteome</keyword>
<dbReference type="PROSITE" id="PS50188">
    <property type="entry name" value="B302_SPRY"/>
    <property type="match status" value="1"/>
</dbReference>
<dbReference type="GO" id="GO:0007411">
    <property type="term" value="P:axon guidance"/>
    <property type="evidence" value="ECO:0007669"/>
    <property type="project" value="TreeGrafter"/>
</dbReference>
<evidence type="ECO:0000259" key="2">
    <source>
        <dbReference type="PROSITE" id="PS50853"/>
    </source>
</evidence>
<reference evidence="3" key="1">
    <citation type="submission" date="2021-06" db="EMBL/GenBank/DDBJ databases">
        <authorList>
            <person name="Hodson N. C."/>
            <person name="Mongue J. A."/>
            <person name="Jaron S. K."/>
        </authorList>
    </citation>
    <scope>NUCLEOTIDE SEQUENCE</scope>
</reference>
<comment type="caution">
    <text evidence="3">The sequence shown here is derived from an EMBL/GenBank/DDBJ whole genome shotgun (WGS) entry which is preliminary data.</text>
</comment>
<evidence type="ECO:0000313" key="4">
    <source>
        <dbReference type="Proteomes" id="UP000708208"/>
    </source>
</evidence>
<sequence length="224" mass="24644">MEVYCGKETICTVDGLHFNSLYNARVKAFNSTGEGEYSDVVSLQTAEVAWFTFDASLAPQGVRLSNENCTATSDSYEPRVVLGSVGFARGVHYWEFIVDKYDASADPSFGIARMDVSKDEMLGKDDKGWGMYIDHQRSWFIHCGVHSCRTEGGIGPGSTIGILLDLDQRQVTFYVNEEQQGPVGFTDLYGVFYPAVSLNCNVTLTLHTALDPPSDSENDSGTRC</sequence>
<dbReference type="OrthoDB" id="295536at2759"/>
<feature type="domain" description="Fibronectin type-III" evidence="2">
    <location>
        <begin position="1"/>
        <end position="48"/>
    </location>
</feature>
<dbReference type="FunFam" id="2.60.40.10:FF:000178">
    <property type="entry name" value="E3 ubiquitin-protein ligase TRIM9 isoform X1"/>
    <property type="match status" value="1"/>
</dbReference>
<dbReference type="InterPro" id="IPR001870">
    <property type="entry name" value="B30.2/SPRY"/>
</dbReference>
<dbReference type="GO" id="GO:0043005">
    <property type="term" value="C:neuron projection"/>
    <property type="evidence" value="ECO:0007669"/>
    <property type="project" value="TreeGrafter"/>
</dbReference>
<dbReference type="PANTHER" id="PTHR24099">
    <property type="entry name" value="E3 UBIQUITIN-PROTEIN LIGASE TRIM36-RELATED"/>
    <property type="match status" value="1"/>
</dbReference>
<gene>
    <name evidence="3" type="ORF">AFUS01_LOCUS23767</name>
</gene>
<dbReference type="InterPro" id="IPR050617">
    <property type="entry name" value="E3_ligase_FN3/SPRY"/>
</dbReference>
<dbReference type="AlphaFoldDB" id="A0A8J2KA84"/>
<dbReference type="CDD" id="cd00063">
    <property type="entry name" value="FN3"/>
    <property type="match status" value="1"/>
</dbReference>
<dbReference type="SMART" id="SM00449">
    <property type="entry name" value="SPRY"/>
    <property type="match status" value="1"/>
</dbReference>
<evidence type="ECO:0000259" key="1">
    <source>
        <dbReference type="PROSITE" id="PS50188"/>
    </source>
</evidence>
<name>A0A8J2KA84_9HEXA</name>
<evidence type="ECO:0000313" key="3">
    <source>
        <dbReference type="EMBL" id="CAG7785123.1"/>
    </source>
</evidence>
<dbReference type="InterPro" id="IPR003961">
    <property type="entry name" value="FN3_dom"/>
</dbReference>
<proteinExistence type="predicted"/>
<dbReference type="PROSITE" id="PS50853">
    <property type="entry name" value="FN3"/>
    <property type="match status" value="1"/>
</dbReference>
<accession>A0A8J2KA84</accession>
<dbReference type="PANTHER" id="PTHR24099:SF15">
    <property type="entry name" value="E3 UBIQUITIN-PROTEIN LIGASE TRIM9"/>
    <property type="match status" value="1"/>
</dbReference>
<protein>
    <submittedName>
        <fullName evidence="3">Uncharacterized protein</fullName>
    </submittedName>
</protein>
<dbReference type="FunFam" id="2.60.120.920:FF:000009">
    <property type="entry name" value="E3 ubiquitin-protein ligase TRIM9 isoform X1"/>
    <property type="match status" value="1"/>
</dbReference>
<organism evidence="3 4">
    <name type="scientific">Allacma fusca</name>
    <dbReference type="NCBI Taxonomy" id="39272"/>
    <lineage>
        <taxon>Eukaryota</taxon>
        <taxon>Metazoa</taxon>
        <taxon>Ecdysozoa</taxon>
        <taxon>Arthropoda</taxon>
        <taxon>Hexapoda</taxon>
        <taxon>Collembola</taxon>
        <taxon>Symphypleona</taxon>
        <taxon>Sminthuridae</taxon>
        <taxon>Allacma</taxon>
    </lineage>
</organism>
<dbReference type="Pfam" id="PF00622">
    <property type="entry name" value="SPRY"/>
    <property type="match status" value="1"/>
</dbReference>
<dbReference type="CDD" id="cd12889">
    <property type="entry name" value="SPRY_PRY_TRIM67_9"/>
    <property type="match status" value="1"/>
</dbReference>